<feature type="region of interest" description="Disordered" evidence="3">
    <location>
        <begin position="161"/>
        <end position="187"/>
    </location>
</feature>
<evidence type="ECO:0000256" key="2">
    <source>
        <dbReference type="ARBA" id="ARBA00034247"/>
    </source>
</evidence>
<dbReference type="AlphaFoldDB" id="A0A369WR54"/>
<evidence type="ECO:0000313" key="5">
    <source>
        <dbReference type="EMBL" id="RDE23036.1"/>
    </source>
</evidence>
<proteinExistence type="predicted"/>
<dbReference type="InterPro" id="IPR000160">
    <property type="entry name" value="GGDEF_dom"/>
</dbReference>
<feature type="compositionally biased region" description="Basic and acidic residues" evidence="3">
    <location>
        <begin position="161"/>
        <end position="170"/>
    </location>
</feature>
<evidence type="ECO:0000259" key="4">
    <source>
        <dbReference type="PROSITE" id="PS50887"/>
    </source>
</evidence>
<evidence type="ECO:0000313" key="6">
    <source>
        <dbReference type="Proteomes" id="UP000253769"/>
    </source>
</evidence>
<name>A0A369WR54_9GAMM</name>
<accession>A0A369WR54</accession>
<dbReference type="Proteomes" id="UP000253769">
    <property type="component" value="Unassembled WGS sequence"/>
</dbReference>
<dbReference type="OrthoDB" id="9812260at2"/>
<protein>
    <recommendedName>
        <fullName evidence="1">diguanylate cyclase</fullName>
        <ecNumber evidence="1">2.7.7.65</ecNumber>
    </recommendedName>
</protein>
<dbReference type="Pfam" id="PF00990">
    <property type="entry name" value="GGDEF"/>
    <property type="match status" value="2"/>
</dbReference>
<sequence>MLIRLILRPDRFNAYLLVSTLLVSTLILEPQIQRLSSLLISLMLLLWMFALLRHGHGLAYLDELTGLPGRRALNEHLKRLGRHYCLAMLDVDHFKKFNDRYGHDVGDQVLRLVAAKLSRVRLGKAYRYGGEEFCVVFPGREIEQTLEPLEEIRQTIEQARLRLREQDRPKSNRKGRKQRGKASTAGNSVSVTISIGVAQNHTKSDCLKAADKALYRAKSAGRNRVCH</sequence>
<dbReference type="GO" id="GO:0005886">
    <property type="term" value="C:plasma membrane"/>
    <property type="evidence" value="ECO:0007669"/>
    <property type="project" value="TreeGrafter"/>
</dbReference>
<dbReference type="EMBL" id="QQOH01000002">
    <property type="protein sequence ID" value="RDE23036.1"/>
    <property type="molecule type" value="Genomic_DNA"/>
</dbReference>
<comment type="catalytic activity">
    <reaction evidence="2">
        <text>2 GTP = 3',3'-c-di-GMP + 2 diphosphate</text>
        <dbReference type="Rhea" id="RHEA:24898"/>
        <dbReference type="ChEBI" id="CHEBI:33019"/>
        <dbReference type="ChEBI" id="CHEBI:37565"/>
        <dbReference type="ChEBI" id="CHEBI:58805"/>
        <dbReference type="EC" id="2.7.7.65"/>
    </reaction>
</comment>
<dbReference type="NCBIfam" id="TIGR00254">
    <property type="entry name" value="GGDEF"/>
    <property type="match status" value="1"/>
</dbReference>
<comment type="caution">
    <text evidence="5">The sequence shown here is derived from an EMBL/GenBank/DDBJ whole genome shotgun (WGS) entry which is preliminary data.</text>
</comment>
<evidence type="ECO:0000256" key="3">
    <source>
        <dbReference type="SAM" id="MobiDB-lite"/>
    </source>
</evidence>
<dbReference type="InterPro" id="IPR029787">
    <property type="entry name" value="Nucleotide_cyclase"/>
</dbReference>
<gene>
    <name evidence="5" type="ORF">DV711_07930</name>
</gene>
<keyword evidence="6" id="KW-1185">Reference proteome</keyword>
<dbReference type="InterPro" id="IPR050469">
    <property type="entry name" value="Diguanylate_Cyclase"/>
</dbReference>
<dbReference type="InterPro" id="IPR043128">
    <property type="entry name" value="Rev_trsase/Diguanyl_cyclase"/>
</dbReference>
<feature type="domain" description="GGDEF" evidence="4">
    <location>
        <begin position="82"/>
        <end position="227"/>
    </location>
</feature>
<dbReference type="CDD" id="cd01949">
    <property type="entry name" value="GGDEF"/>
    <property type="match status" value="1"/>
</dbReference>
<dbReference type="GO" id="GO:0052621">
    <property type="term" value="F:diguanylate cyclase activity"/>
    <property type="evidence" value="ECO:0007669"/>
    <property type="project" value="UniProtKB-EC"/>
</dbReference>
<dbReference type="PROSITE" id="PS50887">
    <property type="entry name" value="GGDEF"/>
    <property type="match status" value="1"/>
</dbReference>
<dbReference type="GO" id="GO:1902201">
    <property type="term" value="P:negative regulation of bacterial-type flagellum-dependent cell motility"/>
    <property type="evidence" value="ECO:0007669"/>
    <property type="project" value="TreeGrafter"/>
</dbReference>
<dbReference type="PANTHER" id="PTHR45138:SF9">
    <property type="entry name" value="DIGUANYLATE CYCLASE DGCM-RELATED"/>
    <property type="match status" value="1"/>
</dbReference>
<dbReference type="SMART" id="SM00267">
    <property type="entry name" value="GGDEF"/>
    <property type="match status" value="1"/>
</dbReference>
<dbReference type="SUPFAM" id="SSF55073">
    <property type="entry name" value="Nucleotide cyclase"/>
    <property type="match status" value="1"/>
</dbReference>
<reference evidence="5 6" key="1">
    <citation type="submission" date="2018-07" db="EMBL/GenBank/DDBJ databases">
        <title>Motiliproteus coralliicola sp. nov., a bacterium isolated from Coral.</title>
        <authorList>
            <person name="Wang G."/>
        </authorList>
    </citation>
    <scope>NUCLEOTIDE SEQUENCE [LARGE SCALE GENOMIC DNA]</scope>
    <source>
        <strain evidence="5 6">C34</strain>
    </source>
</reference>
<dbReference type="PANTHER" id="PTHR45138">
    <property type="entry name" value="REGULATORY COMPONENTS OF SENSORY TRANSDUCTION SYSTEM"/>
    <property type="match status" value="1"/>
</dbReference>
<evidence type="ECO:0000256" key="1">
    <source>
        <dbReference type="ARBA" id="ARBA00012528"/>
    </source>
</evidence>
<dbReference type="EC" id="2.7.7.65" evidence="1"/>
<dbReference type="GO" id="GO:0043709">
    <property type="term" value="P:cell adhesion involved in single-species biofilm formation"/>
    <property type="evidence" value="ECO:0007669"/>
    <property type="project" value="TreeGrafter"/>
</dbReference>
<organism evidence="5 6">
    <name type="scientific">Motiliproteus coralliicola</name>
    <dbReference type="NCBI Taxonomy" id="2283196"/>
    <lineage>
        <taxon>Bacteria</taxon>
        <taxon>Pseudomonadati</taxon>
        <taxon>Pseudomonadota</taxon>
        <taxon>Gammaproteobacteria</taxon>
        <taxon>Oceanospirillales</taxon>
        <taxon>Oceanospirillaceae</taxon>
        <taxon>Motiliproteus</taxon>
    </lineage>
</organism>
<dbReference type="Gene3D" id="3.30.70.270">
    <property type="match status" value="1"/>
</dbReference>
<feature type="compositionally biased region" description="Basic residues" evidence="3">
    <location>
        <begin position="171"/>
        <end position="180"/>
    </location>
</feature>